<reference evidence="1" key="1">
    <citation type="submission" date="2016-12" db="EMBL/GenBank/DDBJ databases">
        <authorList>
            <person name="Moulin L."/>
        </authorList>
    </citation>
    <scope>NUCLEOTIDE SEQUENCE [LARGE SCALE GENOMIC DNA]</scope>
    <source>
        <strain evidence="1">STM 7183</strain>
    </source>
</reference>
<dbReference type="Proteomes" id="UP000195569">
    <property type="component" value="Unassembled WGS sequence"/>
</dbReference>
<gene>
    <name evidence="1" type="ORF">BN2476_420120</name>
</gene>
<dbReference type="EMBL" id="CYGY02000042">
    <property type="protein sequence ID" value="SIT44673.1"/>
    <property type="molecule type" value="Genomic_DNA"/>
</dbReference>
<sequence>MYSRTTVPLPSVVSRTVYDAEVLAEEDEADAAEPADALRITATPDGAGTVWVVALDPAGGVIGLPPRAALAGCETSRPGSAQHNPSAEKTAARLKLIDMVIFLPPIDTGQC</sequence>
<evidence type="ECO:0000313" key="1">
    <source>
        <dbReference type="EMBL" id="SIT44673.1"/>
    </source>
</evidence>
<organism evidence="1 2">
    <name type="scientific">Paraburkholderia piptadeniae</name>
    <dbReference type="NCBI Taxonomy" id="1701573"/>
    <lineage>
        <taxon>Bacteria</taxon>
        <taxon>Pseudomonadati</taxon>
        <taxon>Pseudomonadota</taxon>
        <taxon>Betaproteobacteria</taxon>
        <taxon>Burkholderiales</taxon>
        <taxon>Burkholderiaceae</taxon>
        <taxon>Paraburkholderia</taxon>
    </lineage>
</organism>
<accession>A0A1N7SBH1</accession>
<keyword evidence="2" id="KW-1185">Reference proteome</keyword>
<evidence type="ECO:0000313" key="2">
    <source>
        <dbReference type="Proteomes" id="UP000195569"/>
    </source>
</evidence>
<proteinExistence type="predicted"/>
<name>A0A1N7SBH1_9BURK</name>
<dbReference type="AlphaFoldDB" id="A0A1N7SBH1"/>
<comment type="caution">
    <text evidence="1">The sequence shown here is derived from an EMBL/GenBank/DDBJ whole genome shotgun (WGS) entry which is preliminary data.</text>
</comment>
<protein>
    <submittedName>
        <fullName evidence="1">Uncharacterized protein</fullName>
    </submittedName>
</protein>